<dbReference type="GO" id="GO:0008168">
    <property type="term" value="F:methyltransferase activity"/>
    <property type="evidence" value="ECO:0007669"/>
    <property type="project" value="UniProtKB-KW"/>
</dbReference>
<dbReference type="EMBL" id="JARVKF010000414">
    <property type="protein sequence ID" value="KAK9415594.1"/>
    <property type="molecule type" value="Genomic_DNA"/>
</dbReference>
<evidence type="ECO:0000313" key="3">
    <source>
        <dbReference type="Proteomes" id="UP001408356"/>
    </source>
</evidence>
<dbReference type="GO" id="GO:0032259">
    <property type="term" value="P:methylation"/>
    <property type="evidence" value="ECO:0007669"/>
    <property type="project" value="UniProtKB-KW"/>
</dbReference>
<sequence length="128" mass="14256">MADIGLEEGTVDEDENEDEEMELDENVPRSAGDEDAGEWGGITDVAEPEGNNDNTGLSFFDELKQASSEVPKTKSKRKKTKVAALVKEKIRRVLEDVTGLADQRAGKCDENDYLRLLHAFNQEDLHFS</sequence>
<name>A0ABR2ULS9_9PEZI</name>
<keyword evidence="2" id="KW-0808">Transferase</keyword>
<protein>
    <submittedName>
        <fullName evidence="2">S-adenosyl-L-methionine-dependent methyltransferase</fullName>
    </submittedName>
</protein>
<evidence type="ECO:0000256" key="1">
    <source>
        <dbReference type="SAM" id="MobiDB-lite"/>
    </source>
</evidence>
<keyword evidence="2" id="KW-0489">Methyltransferase</keyword>
<feature type="region of interest" description="Disordered" evidence="1">
    <location>
        <begin position="1"/>
        <end position="56"/>
    </location>
</feature>
<comment type="caution">
    <text evidence="2">The sequence shown here is derived from an EMBL/GenBank/DDBJ whole genome shotgun (WGS) entry which is preliminary data.</text>
</comment>
<reference evidence="2 3" key="1">
    <citation type="journal article" date="2024" name="J. Plant Pathol.">
        <title>Sequence and assembly of the genome of Seiridium unicorne, isolate CBS 538.82, causal agent of cypress canker disease.</title>
        <authorList>
            <person name="Scali E."/>
            <person name="Rocca G.D."/>
            <person name="Danti R."/>
            <person name="Garbelotto M."/>
            <person name="Barberini S."/>
            <person name="Baroncelli R."/>
            <person name="Emiliani G."/>
        </authorList>
    </citation>
    <scope>NUCLEOTIDE SEQUENCE [LARGE SCALE GENOMIC DNA]</scope>
    <source>
        <strain evidence="2 3">BM-138-508</strain>
    </source>
</reference>
<dbReference type="Gene3D" id="1.10.8.480">
    <property type="match status" value="1"/>
</dbReference>
<dbReference type="Proteomes" id="UP001408356">
    <property type="component" value="Unassembled WGS sequence"/>
</dbReference>
<keyword evidence="3" id="KW-1185">Reference proteome</keyword>
<accession>A0ABR2ULS9</accession>
<gene>
    <name evidence="2" type="ORF">SUNI508_10253</name>
</gene>
<proteinExistence type="predicted"/>
<organism evidence="2 3">
    <name type="scientific">Seiridium unicorne</name>
    <dbReference type="NCBI Taxonomy" id="138068"/>
    <lineage>
        <taxon>Eukaryota</taxon>
        <taxon>Fungi</taxon>
        <taxon>Dikarya</taxon>
        <taxon>Ascomycota</taxon>
        <taxon>Pezizomycotina</taxon>
        <taxon>Sordariomycetes</taxon>
        <taxon>Xylariomycetidae</taxon>
        <taxon>Amphisphaeriales</taxon>
        <taxon>Sporocadaceae</taxon>
        <taxon>Seiridium</taxon>
    </lineage>
</organism>
<feature type="compositionally biased region" description="Acidic residues" evidence="1">
    <location>
        <begin position="1"/>
        <end position="25"/>
    </location>
</feature>
<evidence type="ECO:0000313" key="2">
    <source>
        <dbReference type="EMBL" id="KAK9415594.1"/>
    </source>
</evidence>